<dbReference type="AlphaFoldDB" id="A0A3N6PNR1"/>
<feature type="domain" description="NACHT N-terminal Helical" evidence="1">
    <location>
        <begin position="18"/>
        <end position="93"/>
    </location>
</feature>
<evidence type="ECO:0000313" key="3">
    <source>
        <dbReference type="Proteomes" id="UP000269154"/>
    </source>
</evidence>
<reference evidence="2 3" key="1">
    <citation type="journal article" date="2018" name="ACS Chem. Biol.">
        <title>Ketoreductase domain dysfunction expands chemodiversity: malyngamide biosynthesis in the cyanobacterium Okeania hirsuta.</title>
        <authorList>
            <person name="Moss N.A."/>
            <person name="Leao T."/>
            <person name="Rankin M."/>
            <person name="McCullough T.M."/>
            <person name="Qu P."/>
            <person name="Korobeynikov A."/>
            <person name="Smith J.L."/>
            <person name="Gerwick L."/>
            <person name="Gerwick W.H."/>
        </authorList>
    </citation>
    <scope>NUCLEOTIDE SEQUENCE [LARGE SCALE GENOMIC DNA]</scope>
    <source>
        <strain evidence="2 3">PAB10Feb10-1</strain>
    </source>
</reference>
<dbReference type="OrthoDB" id="9975097at2"/>
<keyword evidence="3" id="KW-1185">Reference proteome</keyword>
<evidence type="ECO:0000259" key="1">
    <source>
        <dbReference type="Pfam" id="PF22734"/>
    </source>
</evidence>
<sequence>MGLDLVSWVIPKVGGYLVKKAGDRLTQTLNKTDKTDIEKAIKSGEKAVKEWEKELSPQQLLFYAAKPDGWNGFNKFLSQYFEHSGVLTELEKPYIMKNYV</sequence>
<organism evidence="2 3">
    <name type="scientific">Okeania hirsuta</name>
    <dbReference type="NCBI Taxonomy" id="1458930"/>
    <lineage>
        <taxon>Bacteria</taxon>
        <taxon>Bacillati</taxon>
        <taxon>Cyanobacteriota</taxon>
        <taxon>Cyanophyceae</taxon>
        <taxon>Oscillatoriophycideae</taxon>
        <taxon>Oscillatoriales</taxon>
        <taxon>Microcoleaceae</taxon>
        <taxon>Okeania</taxon>
    </lineage>
</organism>
<comment type="caution">
    <text evidence="2">The sequence shown here is derived from an EMBL/GenBank/DDBJ whole genome shotgun (WGS) entry which is preliminary data.</text>
</comment>
<gene>
    <name evidence="2" type="ORF">D5R40_21890</name>
</gene>
<protein>
    <recommendedName>
        <fullName evidence="1">NACHT N-terminal Helical domain-containing protein</fullName>
    </recommendedName>
</protein>
<dbReference type="Proteomes" id="UP000269154">
    <property type="component" value="Unassembled WGS sequence"/>
</dbReference>
<proteinExistence type="predicted"/>
<name>A0A3N6PNR1_9CYAN</name>
<dbReference type="Pfam" id="PF22734">
    <property type="entry name" value="NNH2"/>
    <property type="match status" value="1"/>
</dbReference>
<accession>A0A3N6PNR1</accession>
<evidence type="ECO:0000313" key="2">
    <source>
        <dbReference type="EMBL" id="RQH32892.1"/>
    </source>
</evidence>
<dbReference type="EMBL" id="RCBY01000148">
    <property type="protein sequence ID" value="RQH32892.1"/>
    <property type="molecule type" value="Genomic_DNA"/>
</dbReference>
<dbReference type="InterPro" id="IPR054569">
    <property type="entry name" value="NNH2"/>
</dbReference>
<dbReference type="RefSeq" id="WP_124145254.1">
    <property type="nucleotide sequence ID" value="NZ_CAWOKI010000073.1"/>
</dbReference>